<evidence type="ECO:0000313" key="7">
    <source>
        <dbReference type="Proteomes" id="UP000092460"/>
    </source>
</evidence>
<dbReference type="Gene3D" id="1.20.1070.10">
    <property type="entry name" value="Rhodopsin 7-helix transmembrane proteins"/>
    <property type="match status" value="1"/>
</dbReference>
<dbReference type="VEuPathDB" id="VectorBase:GPPI028533"/>
<dbReference type="Pfam" id="PF00002">
    <property type="entry name" value="7tm_2"/>
    <property type="match status" value="1"/>
</dbReference>
<keyword evidence="7" id="KW-1185">Reference proteome</keyword>
<dbReference type="Proteomes" id="UP000092460">
    <property type="component" value="Unassembled WGS sequence"/>
</dbReference>
<evidence type="ECO:0000256" key="1">
    <source>
        <dbReference type="ARBA" id="ARBA00004141"/>
    </source>
</evidence>
<proteinExistence type="predicted"/>
<keyword evidence="2 5" id="KW-0812">Transmembrane</keyword>
<keyword evidence="3 5" id="KW-1133">Transmembrane helix</keyword>
<sequence length="66" mass="7918">MSALLWILTLSVQISLRISLGSCIILVVLFHFFTLTNFFWMLVEVYFHHIYLCVYRHLRQFHMAAI</sequence>
<dbReference type="InterPro" id="IPR000832">
    <property type="entry name" value="GPCR_2_secretin-like"/>
</dbReference>
<evidence type="ECO:0000256" key="3">
    <source>
        <dbReference type="ARBA" id="ARBA00022989"/>
    </source>
</evidence>
<organism evidence="6 7">
    <name type="scientific">Glossina palpalis gambiensis</name>
    <dbReference type="NCBI Taxonomy" id="67801"/>
    <lineage>
        <taxon>Eukaryota</taxon>
        <taxon>Metazoa</taxon>
        <taxon>Ecdysozoa</taxon>
        <taxon>Arthropoda</taxon>
        <taxon>Hexapoda</taxon>
        <taxon>Insecta</taxon>
        <taxon>Pterygota</taxon>
        <taxon>Neoptera</taxon>
        <taxon>Endopterygota</taxon>
        <taxon>Diptera</taxon>
        <taxon>Brachycera</taxon>
        <taxon>Muscomorpha</taxon>
        <taxon>Hippoboscoidea</taxon>
        <taxon>Glossinidae</taxon>
        <taxon>Glossina</taxon>
    </lineage>
</organism>
<dbReference type="EnsemblMetazoa" id="GPPI028533-RA">
    <property type="protein sequence ID" value="GPPI028533-PA"/>
    <property type="gene ID" value="GPPI028533"/>
</dbReference>
<dbReference type="STRING" id="67801.A0A1B0BFN6"/>
<keyword evidence="4 5" id="KW-0472">Membrane</keyword>
<dbReference type="AlphaFoldDB" id="A0A1B0BFN6"/>
<accession>A0A1B0BFN6</accession>
<dbReference type="EMBL" id="JXJN01013587">
    <property type="status" value="NOT_ANNOTATED_CDS"/>
    <property type="molecule type" value="Genomic_DNA"/>
</dbReference>
<reference evidence="7" key="1">
    <citation type="submission" date="2015-01" db="EMBL/GenBank/DDBJ databases">
        <authorList>
            <person name="Aksoy S."/>
            <person name="Warren W."/>
            <person name="Wilson R.K."/>
        </authorList>
    </citation>
    <scope>NUCLEOTIDE SEQUENCE [LARGE SCALE GENOMIC DNA]</scope>
    <source>
        <strain evidence="7">IAEA</strain>
    </source>
</reference>
<evidence type="ECO:0000256" key="5">
    <source>
        <dbReference type="SAM" id="Phobius"/>
    </source>
</evidence>
<evidence type="ECO:0000313" key="6">
    <source>
        <dbReference type="EnsemblMetazoa" id="GPPI028533-PA"/>
    </source>
</evidence>
<evidence type="ECO:0000256" key="4">
    <source>
        <dbReference type="ARBA" id="ARBA00023136"/>
    </source>
</evidence>
<comment type="subcellular location">
    <subcellularLocation>
        <location evidence="1">Membrane</location>
        <topology evidence="1">Multi-pass membrane protein</topology>
    </subcellularLocation>
</comment>
<name>A0A1B0BFN6_9MUSC</name>
<dbReference type="GO" id="GO:0004930">
    <property type="term" value="F:G protein-coupled receptor activity"/>
    <property type="evidence" value="ECO:0007669"/>
    <property type="project" value="InterPro"/>
</dbReference>
<protein>
    <submittedName>
        <fullName evidence="6">Uncharacterized protein</fullName>
    </submittedName>
</protein>
<dbReference type="GO" id="GO:0016020">
    <property type="term" value="C:membrane"/>
    <property type="evidence" value="ECO:0007669"/>
    <property type="project" value="UniProtKB-SubCell"/>
</dbReference>
<reference evidence="6" key="2">
    <citation type="submission" date="2020-05" db="UniProtKB">
        <authorList>
            <consortium name="EnsemblMetazoa"/>
        </authorList>
    </citation>
    <scope>IDENTIFICATION</scope>
    <source>
        <strain evidence="6">IAEA</strain>
    </source>
</reference>
<evidence type="ECO:0000256" key="2">
    <source>
        <dbReference type="ARBA" id="ARBA00022692"/>
    </source>
</evidence>
<dbReference type="EMBL" id="JXJN01013588">
    <property type="status" value="NOT_ANNOTATED_CDS"/>
    <property type="molecule type" value="Genomic_DNA"/>
</dbReference>
<feature type="transmembrane region" description="Helical" evidence="5">
    <location>
        <begin position="31"/>
        <end position="54"/>
    </location>
</feature>